<dbReference type="PATRIC" id="fig|1423776.4.peg.590"/>
<organism evidence="1 2">
    <name type="scientific">Secundilactobacillus odoratitofui DSM 19909 = JCM 15043</name>
    <dbReference type="NCBI Taxonomy" id="1423776"/>
    <lineage>
        <taxon>Bacteria</taxon>
        <taxon>Bacillati</taxon>
        <taxon>Bacillota</taxon>
        <taxon>Bacilli</taxon>
        <taxon>Lactobacillales</taxon>
        <taxon>Lactobacillaceae</taxon>
        <taxon>Secundilactobacillus</taxon>
    </lineage>
</organism>
<proteinExistence type="predicted"/>
<reference evidence="1 2" key="1">
    <citation type="journal article" date="2015" name="Genome Announc.">
        <title>Expanding the biotechnology potential of lactobacilli through comparative genomics of 213 strains and associated genera.</title>
        <authorList>
            <person name="Sun Z."/>
            <person name="Harris H.M."/>
            <person name="McCann A."/>
            <person name="Guo C."/>
            <person name="Argimon S."/>
            <person name="Zhang W."/>
            <person name="Yang X."/>
            <person name="Jeffery I.B."/>
            <person name="Cooney J.C."/>
            <person name="Kagawa T.F."/>
            <person name="Liu W."/>
            <person name="Song Y."/>
            <person name="Salvetti E."/>
            <person name="Wrobel A."/>
            <person name="Rasinkangas P."/>
            <person name="Parkhill J."/>
            <person name="Rea M.C."/>
            <person name="O'Sullivan O."/>
            <person name="Ritari J."/>
            <person name="Douillard F.P."/>
            <person name="Paul Ross R."/>
            <person name="Yang R."/>
            <person name="Briner A.E."/>
            <person name="Felis G.E."/>
            <person name="de Vos W.M."/>
            <person name="Barrangou R."/>
            <person name="Klaenhammer T.R."/>
            <person name="Caufield P.W."/>
            <person name="Cui Y."/>
            <person name="Zhang H."/>
            <person name="O'Toole P.W."/>
        </authorList>
    </citation>
    <scope>NUCLEOTIDE SEQUENCE [LARGE SCALE GENOMIC DNA]</scope>
    <source>
        <strain evidence="1 2">DSM 19909</strain>
    </source>
</reference>
<keyword evidence="2" id="KW-1185">Reference proteome</keyword>
<gene>
    <name evidence="1" type="ORF">FD04_GL000586</name>
</gene>
<evidence type="ECO:0000313" key="2">
    <source>
        <dbReference type="Proteomes" id="UP000051160"/>
    </source>
</evidence>
<comment type="caution">
    <text evidence="1">The sequence shown here is derived from an EMBL/GenBank/DDBJ whole genome shotgun (WGS) entry which is preliminary data.</text>
</comment>
<accession>A0A0R1LT48</accession>
<dbReference type="AlphaFoldDB" id="A0A0R1LT48"/>
<sequence length="125" mass="14326">MGSSSLSANAATWHNGTPSKIRGHWEDQDVYVGKLFHNEIKYAHMSFTISKKTVDIHIGQSVDTIIRHPKWRYLGKGSYTIKGKTMYGNGRFTVKRISSSRVYGYYNGKNIVSQTPFKKSFYRVK</sequence>
<dbReference type="Proteomes" id="UP000051160">
    <property type="component" value="Unassembled WGS sequence"/>
</dbReference>
<evidence type="ECO:0000313" key="1">
    <source>
        <dbReference type="EMBL" id="KRK98845.1"/>
    </source>
</evidence>
<name>A0A0R1LT48_9LACO</name>
<dbReference type="EMBL" id="AZEE01000027">
    <property type="protein sequence ID" value="KRK98845.1"/>
    <property type="molecule type" value="Genomic_DNA"/>
</dbReference>
<protein>
    <submittedName>
        <fullName evidence="1">Uncharacterized protein</fullName>
    </submittedName>
</protein>